<dbReference type="Pfam" id="PF26633">
    <property type="entry name" value="DUF8206"/>
    <property type="match status" value="1"/>
</dbReference>
<keyword evidence="1" id="KW-0175">Coiled coil</keyword>
<feature type="compositionally biased region" description="Acidic residues" evidence="2">
    <location>
        <begin position="274"/>
        <end position="297"/>
    </location>
</feature>
<accession>A0A914P243</accession>
<dbReference type="PANTHER" id="PTHR32046:SF11">
    <property type="entry name" value="IMMUNE-ASSOCIATED NUCLEOTIDE-BINDING PROTEIN 10-LIKE"/>
    <property type="match status" value="1"/>
</dbReference>
<dbReference type="AlphaFoldDB" id="A0A914P243"/>
<dbReference type="InterPro" id="IPR058519">
    <property type="entry name" value="DUF8206"/>
</dbReference>
<feature type="coiled-coil region" evidence="1">
    <location>
        <begin position="754"/>
        <end position="781"/>
    </location>
</feature>
<keyword evidence="4" id="KW-1185">Reference proteome</keyword>
<evidence type="ECO:0000256" key="2">
    <source>
        <dbReference type="SAM" id="MobiDB-lite"/>
    </source>
</evidence>
<feature type="compositionally biased region" description="Basic and acidic residues" evidence="2">
    <location>
        <begin position="921"/>
        <end position="932"/>
    </location>
</feature>
<dbReference type="PANTHER" id="PTHR32046">
    <property type="entry name" value="G DOMAIN-CONTAINING PROTEIN"/>
    <property type="match status" value="1"/>
</dbReference>
<dbReference type="WBParaSite" id="PDA_v2.g11891.t1">
    <property type="protein sequence ID" value="PDA_v2.g11891.t1"/>
    <property type="gene ID" value="PDA_v2.g11891"/>
</dbReference>
<protein>
    <submittedName>
        <fullName evidence="5">G domain-containing protein</fullName>
    </submittedName>
</protein>
<evidence type="ECO:0000313" key="4">
    <source>
        <dbReference type="Proteomes" id="UP000887578"/>
    </source>
</evidence>
<organism evidence="4 5">
    <name type="scientific">Panagrolaimus davidi</name>
    <dbReference type="NCBI Taxonomy" id="227884"/>
    <lineage>
        <taxon>Eukaryota</taxon>
        <taxon>Metazoa</taxon>
        <taxon>Ecdysozoa</taxon>
        <taxon>Nematoda</taxon>
        <taxon>Chromadorea</taxon>
        <taxon>Rhabditida</taxon>
        <taxon>Tylenchina</taxon>
        <taxon>Panagrolaimomorpha</taxon>
        <taxon>Panagrolaimoidea</taxon>
        <taxon>Panagrolaimidae</taxon>
        <taxon>Panagrolaimus</taxon>
    </lineage>
</organism>
<proteinExistence type="predicted"/>
<dbReference type="Proteomes" id="UP000887578">
    <property type="component" value="Unplaced"/>
</dbReference>
<feature type="region of interest" description="Disordered" evidence="2">
    <location>
        <begin position="1"/>
        <end position="42"/>
    </location>
</feature>
<feature type="compositionally biased region" description="Basic residues" evidence="2">
    <location>
        <begin position="933"/>
        <end position="947"/>
    </location>
</feature>
<feature type="region of interest" description="Disordered" evidence="2">
    <location>
        <begin position="384"/>
        <end position="404"/>
    </location>
</feature>
<evidence type="ECO:0000259" key="3">
    <source>
        <dbReference type="Pfam" id="PF26633"/>
    </source>
</evidence>
<dbReference type="Gene3D" id="3.40.50.300">
    <property type="entry name" value="P-loop containing nucleotide triphosphate hydrolases"/>
    <property type="match status" value="1"/>
</dbReference>
<feature type="compositionally biased region" description="Polar residues" evidence="2">
    <location>
        <begin position="30"/>
        <end position="42"/>
    </location>
</feature>
<dbReference type="InterPro" id="IPR027417">
    <property type="entry name" value="P-loop_NTPase"/>
</dbReference>
<evidence type="ECO:0000313" key="5">
    <source>
        <dbReference type="WBParaSite" id="PDA_v2.g11891.t1"/>
    </source>
</evidence>
<feature type="domain" description="DUF8206" evidence="3">
    <location>
        <begin position="651"/>
        <end position="729"/>
    </location>
</feature>
<feature type="coiled-coil region" evidence="1">
    <location>
        <begin position="615"/>
        <end position="642"/>
    </location>
</feature>
<feature type="compositionally biased region" description="Polar residues" evidence="2">
    <location>
        <begin position="1"/>
        <end position="21"/>
    </location>
</feature>
<feature type="region of interest" description="Disordered" evidence="2">
    <location>
        <begin position="909"/>
        <end position="947"/>
    </location>
</feature>
<feature type="region of interest" description="Disordered" evidence="2">
    <location>
        <begin position="257"/>
        <end position="298"/>
    </location>
</feature>
<evidence type="ECO:0000256" key="1">
    <source>
        <dbReference type="SAM" id="Coils"/>
    </source>
</evidence>
<dbReference type="SUPFAM" id="SSF52540">
    <property type="entry name" value="P-loop containing nucleoside triphosphate hydrolases"/>
    <property type="match status" value="1"/>
</dbReference>
<feature type="compositionally biased region" description="Polar residues" evidence="2">
    <location>
        <begin position="391"/>
        <end position="404"/>
    </location>
</feature>
<reference evidence="5" key="1">
    <citation type="submission" date="2022-11" db="UniProtKB">
        <authorList>
            <consortium name="WormBaseParasite"/>
        </authorList>
    </citation>
    <scope>IDENTIFICATION</scope>
</reference>
<name>A0A914P243_9BILA</name>
<sequence length="947" mass="106932">MSTDPMLNSASAYLNGMNGNESDSDEDTHISLSTSDPSSLNTFSEISANTKEILISNLREPYGNDASREAADLCSVQQILYAIDASKAADNVKKVSRIGTYNPKEKSRQIIVSFESENDQKEAILNAEKLKTIDEWKHLEVSRPSEQNRDNQENDSEKENLKQQLAEIQKQMALLMLSQCGQPINQNNVSQMYPQYMPFQQANGYPTQSNVGHNFNESTLQNVPQMPFLNSTPFQNPAMPYDMMTMFQMYQSYTASNTTSSLTPTAPPLSEPPTEIEIETSSESEEESSSEESEDEPEVLKIENHLFKSQSERHIGTKKTLNILVLGETGVGKSTWINGIANYMSFDTLEDALNAPQPICLIASKFAFYETNEDKIEVILEPSHGEKDQNEAFSDQGQSSTQDPKTYQFETSKYIVNIIDTPGIGDTRGVEQDKENTRKILNAIGQYKDLHAICFLFKANEARMTLSFRYCISELLLQLHKDAVDNIIFFFTNARGTFYKPGDTMTPLSEFLSELQNQRGRRISLAADKICCTDNEAFRLVCAHFNGAKFTEEDFLNFAGSWKQSAAETHRFIEFAARQRPHHVSDTVSINKARTIILHLAKPLADVNELIESNIKVFDDRKKDLQNTANDLNALKKKLKVTQIGIEVKPLDYPKTVCAAQKCIETQKLGNTEQLQVIYRTICHGHCYLTGVNVEKVPEPALVNCAAMARQQNCQICSCHWSTHMHIRFDQIKATIEVEDKNTKTLIQKNEDAAKVKEKMIKDCENTIDELKGEQQKIIKTSLRFGSFLQANAILPYNDAFEKYVEQTINEEEKCTEVGGDRSKLDNLKKLLAEYRQEKALLSEAAKNPVANASSRIAPDEIDVMKAELFGLKNTGKTLKNLFHATENGIALNNAHVTVKYVPPRKPLQPVEYGKYKYQSNKKETNDKPKLEKKSHKNKNKNKYGKN</sequence>
<feature type="region of interest" description="Disordered" evidence="2">
    <location>
        <begin position="141"/>
        <end position="161"/>
    </location>
</feature>